<dbReference type="InterPro" id="IPR027791">
    <property type="entry name" value="Galactosyl_T_C"/>
</dbReference>
<dbReference type="CDD" id="cd00761">
    <property type="entry name" value="Glyco_tranf_GTA_type"/>
    <property type="match status" value="1"/>
</dbReference>
<proteinExistence type="predicted"/>
<dbReference type="Gene3D" id="3.90.550.10">
    <property type="entry name" value="Spore Coat Polysaccharide Biosynthesis Protein SpsA, Chain A"/>
    <property type="match status" value="1"/>
</dbReference>
<gene>
    <name evidence="4" type="ORF">SCLAV_p0968</name>
</gene>
<keyword evidence="4" id="KW-0328">Glycosyltransferase</keyword>
<evidence type="ECO:0000259" key="3">
    <source>
        <dbReference type="Pfam" id="PF02709"/>
    </source>
</evidence>
<dbReference type="Pfam" id="PF02709">
    <property type="entry name" value="Glyco_transf_7C"/>
    <property type="match status" value="1"/>
</dbReference>
<evidence type="ECO:0000313" key="5">
    <source>
        <dbReference type="Proteomes" id="UP000002357"/>
    </source>
</evidence>
<organism evidence="4 5">
    <name type="scientific">Streptomyces clavuligerus</name>
    <dbReference type="NCBI Taxonomy" id="1901"/>
    <lineage>
        <taxon>Bacteria</taxon>
        <taxon>Bacillati</taxon>
        <taxon>Actinomycetota</taxon>
        <taxon>Actinomycetes</taxon>
        <taxon>Kitasatosporales</taxon>
        <taxon>Streptomycetaceae</taxon>
        <taxon>Streptomyces</taxon>
    </lineage>
</organism>
<geneLocation type="plasmid" evidence="4 5">
    <name>pSCL4</name>
</geneLocation>
<dbReference type="PANTHER" id="PTHR19300:SF57">
    <property type="entry name" value="BETA-1,4-N-ACETYLGALACTOSAMINYLTRANSFERASE"/>
    <property type="match status" value="1"/>
</dbReference>
<dbReference type="InterPro" id="IPR001173">
    <property type="entry name" value="Glyco_trans_2-like"/>
</dbReference>
<evidence type="ECO:0000259" key="2">
    <source>
        <dbReference type="Pfam" id="PF00535"/>
    </source>
</evidence>
<keyword evidence="1 4" id="KW-0808">Transferase</keyword>
<dbReference type="EMBL" id="CM000914">
    <property type="protein sequence ID" value="EFG04455.2"/>
    <property type="molecule type" value="Genomic_DNA"/>
</dbReference>
<accession>D5SKL2</accession>
<feature type="domain" description="Glycosyltransferase 2-like" evidence="2">
    <location>
        <begin position="112"/>
        <end position="215"/>
    </location>
</feature>
<name>D5SKL2_STRCL</name>
<dbReference type="SUPFAM" id="SSF53448">
    <property type="entry name" value="Nucleotide-diphospho-sugar transferases"/>
    <property type="match status" value="1"/>
</dbReference>
<evidence type="ECO:0000256" key="1">
    <source>
        <dbReference type="ARBA" id="ARBA00022679"/>
    </source>
</evidence>
<dbReference type="InterPro" id="IPR029044">
    <property type="entry name" value="Nucleotide-diphossugar_trans"/>
</dbReference>
<dbReference type="Pfam" id="PF00535">
    <property type="entry name" value="Glycos_transf_2"/>
    <property type="match status" value="1"/>
</dbReference>
<dbReference type="AlphaFoldDB" id="D5SKL2"/>
<sequence length="341" mass="37767">MNSREYCPPYWDSSLPLYERAIQEIEKIRSAVHWFPAFERELPPEAVYSSLISALGKARDDGALPAGLVHRLADLPENIRLVYFSGDPGELSSPRRIGLPPEGKPAGQVHVVVPFRARHSTLRLRNILACLHSVRSQSDANVKFYVTVVESDESPVHRDRLEPWVDNYVFQYQPGPFNKSASLNAGVACTKEDSDVLCLLDADIVVDREFVSRILCESQNASAFLPYEDAFYLDLESSSRVVDGLDADGADFVGTLSGCLLRRPPGGCVVVSSERFRSVGGFDPSFVGWGGEDRDFITRLERESPVPRTPHTLLHLMHERPEMANAAPRATHDPQAPGALA</sequence>
<dbReference type="Proteomes" id="UP000002357">
    <property type="component" value="Plasmid pSCL4"/>
</dbReference>
<keyword evidence="4" id="KW-0614">Plasmid</keyword>
<protein>
    <submittedName>
        <fullName evidence="4">Beta-1,4-galactosyltransferase</fullName>
    </submittedName>
</protein>
<feature type="domain" description="Galactosyltransferase C-terminal" evidence="3">
    <location>
        <begin position="266"/>
        <end position="302"/>
    </location>
</feature>
<dbReference type="PANTHER" id="PTHR19300">
    <property type="entry name" value="BETA-1,4-GALACTOSYLTRANSFERASE"/>
    <property type="match status" value="1"/>
</dbReference>
<evidence type="ECO:0000313" key="4">
    <source>
        <dbReference type="EMBL" id="EFG04455.2"/>
    </source>
</evidence>
<dbReference type="GO" id="GO:0008378">
    <property type="term" value="F:galactosyltransferase activity"/>
    <property type="evidence" value="ECO:0007669"/>
    <property type="project" value="TreeGrafter"/>
</dbReference>
<keyword evidence="5" id="KW-1185">Reference proteome</keyword>
<dbReference type="InterPro" id="IPR003859">
    <property type="entry name" value="Galactosyl_T"/>
</dbReference>
<reference evidence="4 5" key="1">
    <citation type="journal article" date="2010" name="Genome Biol. Evol.">
        <title>The sequence of a 1.8-mb bacterial linear plasmid reveals a rich evolutionary reservoir of secondary metabolic pathways.</title>
        <authorList>
            <person name="Medema M.H."/>
            <person name="Trefzer A."/>
            <person name="Kovalchuk A."/>
            <person name="van den Berg M."/>
            <person name="Mueller U."/>
            <person name="Heijne W."/>
            <person name="Wu L."/>
            <person name="Alam M.T."/>
            <person name="Ronning C.M."/>
            <person name="Nierman W.C."/>
            <person name="Bovenberg R.A.L."/>
            <person name="Breitling R."/>
            <person name="Takano E."/>
        </authorList>
    </citation>
    <scope>NUCLEOTIDE SEQUENCE [LARGE SCALE GENOMIC DNA]</scope>
    <source>
        <strain evidence="5">ATCC 27064 / DSM 738 / JCM 4710 / NBRC 13307 / NCIMB 12785 / NRRL 3585 / VKM Ac-602</strain>
        <plasmid evidence="4">pSCL4</plasmid>
    </source>
</reference>
<dbReference type="eggNOG" id="COG1216">
    <property type="taxonomic scope" value="Bacteria"/>
</dbReference>
<dbReference type="GO" id="GO:0005975">
    <property type="term" value="P:carbohydrate metabolic process"/>
    <property type="evidence" value="ECO:0007669"/>
    <property type="project" value="InterPro"/>
</dbReference>